<dbReference type="PANTHER" id="PTHR46018:SF2">
    <property type="entry name" value="ZINC PHOSPHODIESTERASE ELAC PROTEIN 1"/>
    <property type="match status" value="1"/>
</dbReference>
<gene>
    <name evidence="2" type="ORF">LCGC14_2773570</name>
</gene>
<dbReference type="EMBL" id="LAZR01051323">
    <property type="protein sequence ID" value="KKK85411.1"/>
    <property type="molecule type" value="Genomic_DNA"/>
</dbReference>
<dbReference type="PANTHER" id="PTHR46018">
    <property type="entry name" value="ZINC PHOSPHODIESTERASE ELAC PROTEIN 1"/>
    <property type="match status" value="1"/>
</dbReference>
<sequence>MYKSTKFYSGEKILILAREWNSWYPSAFNVSAGCYFFNINEEIYIIDPGFNTLDIIVQNNLDLRLIRYIFVTHFHPDHFENLTKLLTRLTSRTYKLTVYMNTTTLNQFEVYLKDNTEFIELKPGNHLKIGSNNENRNFEINLEITKSFHKEIGGYMNSIGLKFHLIPVESKNQSYKIGFMSDTDGLSAYMNHYEKFYDECDILIPHIGAIHKNPNGYKHLYLSGIEELLGRIKNENKFIFLGEFGLELANNNTFYNGLYRVISRKIPYTKLITNIYGIFFSQDSTISLKEKNSIVKLLVKECEACLKKVNYKSI</sequence>
<reference evidence="2" key="1">
    <citation type="journal article" date="2015" name="Nature">
        <title>Complex archaea that bridge the gap between prokaryotes and eukaryotes.</title>
        <authorList>
            <person name="Spang A."/>
            <person name="Saw J.H."/>
            <person name="Jorgensen S.L."/>
            <person name="Zaremba-Niedzwiedzka K."/>
            <person name="Martijn J."/>
            <person name="Lind A.E."/>
            <person name="van Eijk R."/>
            <person name="Schleper C."/>
            <person name="Guy L."/>
            <person name="Ettema T.J."/>
        </authorList>
    </citation>
    <scope>NUCLEOTIDE SEQUENCE</scope>
</reference>
<dbReference type="PROSITE" id="PS51257">
    <property type="entry name" value="PROKAR_LIPOPROTEIN"/>
    <property type="match status" value="1"/>
</dbReference>
<dbReference type="InterPro" id="IPR036866">
    <property type="entry name" value="RibonucZ/Hydroxyglut_hydro"/>
</dbReference>
<accession>A0A0F9BM18</accession>
<protein>
    <recommendedName>
        <fullName evidence="1">Metallo-beta-lactamase domain-containing protein</fullName>
    </recommendedName>
</protein>
<dbReference type="InterPro" id="IPR001279">
    <property type="entry name" value="Metallo-B-lactamas"/>
</dbReference>
<dbReference type="GO" id="GO:0042781">
    <property type="term" value="F:3'-tRNA processing endoribonuclease activity"/>
    <property type="evidence" value="ECO:0007669"/>
    <property type="project" value="TreeGrafter"/>
</dbReference>
<feature type="domain" description="Metallo-beta-lactamase" evidence="1">
    <location>
        <begin position="45"/>
        <end position="237"/>
    </location>
</feature>
<evidence type="ECO:0000313" key="2">
    <source>
        <dbReference type="EMBL" id="KKK85411.1"/>
    </source>
</evidence>
<comment type="caution">
    <text evidence="2">The sequence shown here is derived from an EMBL/GenBank/DDBJ whole genome shotgun (WGS) entry which is preliminary data.</text>
</comment>
<evidence type="ECO:0000259" key="1">
    <source>
        <dbReference type="Pfam" id="PF12706"/>
    </source>
</evidence>
<dbReference type="SUPFAM" id="SSF56281">
    <property type="entry name" value="Metallo-hydrolase/oxidoreductase"/>
    <property type="match status" value="1"/>
</dbReference>
<dbReference type="AlphaFoldDB" id="A0A0F9BM18"/>
<dbReference type="Gene3D" id="3.60.15.10">
    <property type="entry name" value="Ribonuclease Z/Hydroxyacylglutathione hydrolase-like"/>
    <property type="match status" value="1"/>
</dbReference>
<proteinExistence type="predicted"/>
<dbReference type="Pfam" id="PF12706">
    <property type="entry name" value="Lactamase_B_2"/>
    <property type="match status" value="1"/>
</dbReference>
<organism evidence="2">
    <name type="scientific">marine sediment metagenome</name>
    <dbReference type="NCBI Taxonomy" id="412755"/>
    <lineage>
        <taxon>unclassified sequences</taxon>
        <taxon>metagenomes</taxon>
        <taxon>ecological metagenomes</taxon>
    </lineage>
</organism>
<name>A0A0F9BM18_9ZZZZ</name>